<organism evidence="2 3">
    <name type="scientific">Colletotrichum plurivorum</name>
    <dbReference type="NCBI Taxonomy" id="2175906"/>
    <lineage>
        <taxon>Eukaryota</taxon>
        <taxon>Fungi</taxon>
        <taxon>Dikarya</taxon>
        <taxon>Ascomycota</taxon>
        <taxon>Pezizomycotina</taxon>
        <taxon>Sordariomycetes</taxon>
        <taxon>Hypocreomycetidae</taxon>
        <taxon>Glomerellales</taxon>
        <taxon>Glomerellaceae</taxon>
        <taxon>Colletotrichum</taxon>
        <taxon>Colletotrichum orchidearum species complex</taxon>
    </lineage>
</organism>
<sequence>MQSRPDGTSHITPETRCGLPGLCHGGETSTDNGAGRAVGLAVVVAPTQWVMVRWWPSARDHRAEMAGTLNQRGGGRGKPGGTVEEERLALPNQLSLPFLVLGLSARPAISKCRR</sequence>
<feature type="region of interest" description="Disordered" evidence="1">
    <location>
        <begin position="1"/>
        <end position="34"/>
    </location>
</feature>
<name>A0A8H6JZM1_9PEZI</name>
<reference evidence="2" key="1">
    <citation type="journal article" date="2020" name="Phytopathology">
        <title>Genome Sequence Resources of Colletotrichum truncatum, C. plurivorum, C. musicola, and C. sojae: Four Species Pathogenic to Soybean (Glycine max).</title>
        <authorList>
            <person name="Rogerio F."/>
            <person name="Boufleur T.R."/>
            <person name="Ciampi-Guillardi M."/>
            <person name="Sukno S.A."/>
            <person name="Thon M.R."/>
            <person name="Massola Junior N.S."/>
            <person name="Baroncelli R."/>
        </authorList>
    </citation>
    <scope>NUCLEOTIDE SEQUENCE</scope>
    <source>
        <strain evidence="2">LFN00145</strain>
    </source>
</reference>
<dbReference type="EMBL" id="WIGO01000249">
    <property type="protein sequence ID" value="KAF6822010.1"/>
    <property type="molecule type" value="Genomic_DNA"/>
</dbReference>
<gene>
    <name evidence="2" type="ORF">CPLU01_12288</name>
</gene>
<protein>
    <submittedName>
        <fullName evidence="2">Uncharacterized protein</fullName>
    </submittedName>
</protein>
<accession>A0A8H6JZM1</accession>
<feature type="compositionally biased region" description="Polar residues" evidence="1">
    <location>
        <begin position="1"/>
        <end position="12"/>
    </location>
</feature>
<comment type="caution">
    <text evidence="2">The sequence shown here is derived from an EMBL/GenBank/DDBJ whole genome shotgun (WGS) entry which is preliminary data.</text>
</comment>
<proteinExistence type="predicted"/>
<evidence type="ECO:0000313" key="2">
    <source>
        <dbReference type="EMBL" id="KAF6822010.1"/>
    </source>
</evidence>
<dbReference type="AlphaFoldDB" id="A0A8H6JZM1"/>
<evidence type="ECO:0000256" key="1">
    <source>
        <dbReference type="SAM" id="MobiDB-lite"/>
    </source>
</evidence>
<keyword evidence="3" id="KW-1185">Reference proteome</keyword>
<dbReference type="Proteomes" id="UP000654918">
    <property type="component" value="Unassembled WGS sequence"/>
</dbReference>
<evidence type="ECO:0000313" key="3">
    <source>
        <dbReference type="Proteomes" id="UP000654918"/>
    </source>
</evidence>